<dbReference type="Pfam" id="PF01943">
    <property type="entry name" value="Polysacc_synt"/>
    <property type="match status" value="1"/>
</dbReference>
<keyword evidence="5 6" id="KW-0472">Membrane</keyword>
<evidence type="ECO:0000256" key="3">
    <source>
        <dbReference type="ARBA" id="ARBA00022692"/>
    </source>
</evidence>
<keyword evidence="4 6" id="KW-1133">Transmembrane helix</keyword>
<keyword evidence="2" id="KW-1003">Cell membrane</keyword>
<dbReference type="EMBL" id="JAOTPO010000024">
    <property type="protein sequence ID" value="MDE5415986.1"/>
    <property type="molecule type" value="Genomic_DNA"/>
</dbReference>
<dbReference type="InterPro" id="IPR024923">
    <property type="entry name" value="PG_synth_SpoVB"/>
</dbReference>
<comment type="subcellular location">
    <subcellularLocation>
        <location evidence="1">Cell membrane</location>
        <topology evidence="1">Multi-pass membrane protein</topology>
    </subcellularLocation>
</comment>
<feature type="transmembrane region" description="Helical" evidence="6">
    <location>
        <begin position="285"/>
        <end position="305"/>
    </location>
</feature>
<evidence type="ECO:0000256" key="4">
    <source>
        <dbReference type="ARBA" id="ARBA00022989"/>
    </source>
</evidence>
<feature type="transmembrane region" description="Helical" evidence="6">
    <location>
        <begin position="52"/>
        <end position="70"/>
    </location>
</feature>
<feature type="transmembrane region" description="Helical" evidence="6">
    <location>
        <begin position="229"/>
        <end position="253"/>
    </location>
</feature>
<feature type="transmembrane region" description="Helical" evidence="6">
    <location>
        <begin position="413"/>
        <end position="434"/>
    </location>
</feature>
<evidence type="ECO:0000256" key="5">
    <source>
        <dbReference type="ARBA" id="ARBA00023136"/>
    </source>
</evidence>
<evidence type="ECO:0000313" key="8">
    <source>
        <dbReference type="Proteomes" id="UP001148125"/>
    </source>
</evidence>
<evidence type="ECO:0000256" key="1">
    <source>
        <dbReference type="ARBA" id="ARBA00004651"/>
    </source>
</evidence>
<dbReference type="CDD" id="cd13124">
    <property type="entry name" value="MATE_SpoVB_like"/>
    <property type="match status" value="1"/>
</dbReference>
<feature type="transmembrane region" description="Helical" evidence="6">
    <location>
        <begin position="12"/>
        <end position="32"/>
    </location>
</feature>
<feature type="transmembrane region" description="Helical" evidence="6">
    <location>
        <begin position="358"/>
        <end position="379"/>
    </location>
</feature>
<dbReference type="PIRSF" id="PIRSF038958">
    <property type="entry name" value="PG_synth_SpoVB"/>
    <property type="match status" value="1"/>
</dbReference>
<feature type="transmembrane region" description="Helical" evidence="6">
    <location>
        <begin position="166"/>
        <end position="184"/>
    </location>
</feature>
<name>A0ABT5VKL9_9BACI</name>
<feature type="transmembrane region" description="Helical" evidence="6">
    <location>
        <begin position="190"/>
        <end position="209"/>
    </location>
</feature>
<evidence type="ECO:0000313" key="7">
    <source>
        <dbReference type="EMBL" id="MDE5415986.1"/>
    </source>
</evidence>
<feature type="transmembrane region" description="Helical" evidence="6">
    <location>
        <begin position="479"/>
        <end position="501"/>
    </location>
</feature>
<organism evidence="7 8">
    <name type="scientific">Alkalihalobacterium chitinilyticum</name>
    <dbReference type="NCBI Taxonomy" id="2980103"/>
    <lineage>
        <taxon>Bacteria</taxon>
        <taxon>Bacillati</taxon>
        <taxon>Bacillota</taxon>
        <taxon>Bacilli</taxon>
        <taxon>Bacillales</taxon>
        <taxon>Bacillaceae</taxon>
        <taxon>Alkalihalobacterium</taxon>
    </lineage>
</organism>
<feature type="transmembrane region" description="Helical" evidence="6">
    <location>
        <begin position="90"/>
        <end position="109"/>
    </location>
</feature>
<dbReference type="InterPro" id="IPR002797">
    <property type="entry name" value="Polysacc_synth"/>
</dbReference>
<keyword evidence="8" id="KW-1185">Reference proteome</keyword>
<dbReference type="Proteomes" id="UP001148125">
    <property type="component" value="Unassembled WGS sequence"/>
</dbReference>
<comment type="caution">
    <text evidence="7">The sequence shown here is derived from an EMBL/GenBank/DDBJ whole genome shotgun (WGS) entry which is preliminary data.</text>
</comment>
<dbReference type="RefSeq" id="WP_275120573.1">
    <property type="nucleotide sequence ID" value="NZ_JAOTPO010000024.1"/>
</dbReference>
<sequence>MSQYSDQTKRVWQGAIILTVAAILTKILSAVYRIPYQNIAGDIGFYVYQQVYPFYAIAFTLSIYGFPVIISKELSSQRKVQKEQTLLSTYFYALIFISSIAGILLFILAEPLAKWMGDPLLTSPLRVTALTYFIVPILSVFRGYFQGQEWMTPTAVSQLTDQSLRVILILVLAFVMMFLGYGPYGAGLGAVIGSVLGAVAGAICLLLYFRQNKKRKGISIRLKKVNKEYILPFVKNSVLFSMTILVIVFIQLIDSLTVLRFLLESGVHIEAAKISKGIYDRGQPLIQLGTIVATAFALTVVPMISRAKTLKDQTEARQKTELTLRLTYVFGLLASVGLAIIIEPTNHLLFTNREGSNVLFILAFSIVFGALVMTSAAILQGYDKGDIAARHIVIGLVLKALGNVWLVPSLGTAGAAMATTFSLAVIAFLNIFIIYKFDGASPIKRIQFFGIVCTVMIMGAITFVWRSGLEYMLDESSRIIDGVIALSSVSVGGIMAIYLMIKFRVFSENEVSIIPVLAKLYNVINRRRDL</sequence>
<feature type="transmembrane region" description="Helical" evidence="6">
    <location>
        <begin position="446"/>
        <end position="467"/>
    </location>
</feature>
<keyword evidence="3 6" id="KW-0812">Transmembrane</keyword>
<dbReference type="PANTHER" id="PTHR30250:SF29">
    <property type="entry name" value="POLYSACCHARIDE BIOSYNTHESIS PROTEIN C-TERMINAL DOMAIN-CONTAINING PROTEIN"/>
    <property type="match status" value="1"/>
</dbReference>
<protein>
    <submittedName>
        <fullName evidence="7">Polysaccharide biosynthesis protein</fullName>
    </submittedName>
</protein>
<reference evidence="7" key="1">
    <citation type="submission" date="2024-05" db="EMBL/GenBank/DDBJ databases">
        <title>Alkalihalobacillus sp. strain MEB203 novel alkaliphilic bacterium from Lonar Lake, India.</title>
        <authorList>
            <person name="Joshi A."/>
            <person name="Thite S."/>
            <person name="Mengade P."/>
        </authorList>
    </citation>
    <scope>NUCLEOTIDE SEQUENCE</scope>
    <source>
        <strain evidence="7">MEB 203</strain>
    </source>
</reference>
<dbReference type="PRINTS" id="PR00173">
    <property type="entry name" value="EDTRNSPORT"/>
</dbReference>
<feature type="transmembrane region" description="Helical" evidence="6">
    <location>
        <begin position="326"/>
        <end position="346"/>
    </location>
</feature>
<feature type="transmembrane region" description="Helical" evidence="6">
    <location>
        <begin position="391"/>
        <end position="407"/>
    </location>
</feature>
<evidence type="ECO:0000256" key="2">
    <source>
        <dbReference type="ARBA" id="ARBA00022475"/>
    </source>
</evidence>
<evidence type="ECO:0000256" key="6">
    <source>
        <dbReference type="SAM" id="Phobius"/>
    </source>
</evidence>
<gene>
    <name evidence="7" type="ORF">N7Z68_21880</name>
</gene>
<dbReference type="InterPro" id="IPR050833">
    <property type="entry name" value="Poly_Biosynth_Transport"/>
</dbReference>
<feature type="transmembrane region" description="Helical" evidence="6">
    <location>
        <begin position="129"/>
        <end position="145"/>
    </location>
</feature>
<dbReference type="PANTHER" id="PTHR30250">
    <property type="entry name" value="PST FAMILY PREDICTED COLANIC ACID TRANSPORTER"/>
    <property type="match status" value="1"/>
</dbReference>
<accession>A0ABT5VKL9</accession>
<proteinExistence type="predicted"/>